<protein>
    <recommendedName>
        <fullName evidence="10">tRNA 5-methylaminomethyl-2-thiouridine biosynthesis bifunctional protein MnmC</fullName>
        <shortName evidence="10">tRNA mnm(5)s(2)U biosynthesis bifunctional protein</shortName>
    </recommendedName>
    <domain>
        <recommendedName>
            <fullName evidence="10">tRNA (mnm(5)s(2)U34)-methyltransferase</fullName>
            <ecNumber evidence="10">2.1.1.61</ecNumber>
        </recommendedName>
    </domain>
    <domain>
        <recommendedName>
            <fullName evidence="10">FAD-dependent cmnm(5)s(2)U34 oxidoreductase</fullName>
            <ecNumber evidence="10">1.5.-.-</ecNumber>
        </recommendedName>
    </domain>
</protein>
<reference evidence="13 14" key="1">
    <citation type="submission" date="2020-07" db="EMBL/GenBank/DDBJ databases">
        <title>Taxonomic revisions and descriptions of new bacterial species based on genomic comparisons in the high-G+C-content subgroup of the family Alcaligenaceae.</title>
        <authorList>
            <person name="Szabo A."/>
            <person name="Felfoldi T."/>
        </authorList>
    </citation>
    <scope>NUCLEOTIDE SEQUENCE [LARGE SCALE GENOMIC DNA]</scope>
    <source>
        <strain evidence="13 14">LMG 24012</strain>
    </source>
</reference>
<evidence type="ECO:0000256" key="3">
    <source>
        <dbReference type="ARBA" id="ARBA00022630"/>
    </source>
</evidence>
<dbReference type="NCBIfam" id="TIGR03197">
    <property type="entry name" value="MnmC_Cterm"/>
    <property type="match status" value="1"/>
</dbReference>
<comment type="function">
    <text evidence="10">Catalyzes the last two steps in the biosynthesis of 5-methylaminomethyl-2-thiouridine (mnm(5)s(2)U) at the wobble position (U34) in tRNA. Catalyzes the FAD-dependent demodification of cmnm(5)s(2)U34 to nm(5)s(2)U34, followed by the transfer of a methyl group from S-adenosyl-L-methionine to nm(5)s(2)U34, to form mnm(5)s(2)U34.</text>
</comment>
<dbReference type="GO" id="GO:0005737">
    <property type="term" value="C:cytoplasm"/>
    <property type="evidence" value="ECO:0007669"/>
    <property type="project" value="UniProtKB-SubCell"/>
</dbReference>
<keyword evidence="7 10" id="KW-0274">FAD</keyword>
<keyword evidence="4 10" id="KW-0808">Transferase</keyword>
<dbReference type="Gene3D" id="3.50.50.60">
    <property type="entry name" value="FAD/NAD(P)-binding domain"/>
    <property type="match status" value="1"/>
</dbReference>
<dbReference type="InterPro" id="IPR017610">
    <property type="entry name" value="tRNA_S-uridine_synth_MnmC_C"/>
</dbReference>
<comment type="similarity">
    <text evidence="10">In the C-terminal section; belongs to the DAO family.</text>
</comment>
<dbReference type="EMBL" id="JACCEM010000002">
    <property type="protein sequence ID" value="NYT48703.1"/>
    <property type="molecule type" value="Genomic_DNA"/>
</dbReference>
<dbReference type="GO" id="GO:0002097">
    <property type="term" value="P:tRNA wobble base modification"/>
    <property type="evidence" value="ECO:0007669"/>
    <property type="project" value="UniProtKB-UniRule"/>
</dbReference>
<dbReference type="EC" id="1.5.-.-" evidence="10"/>
<comment type="caution">
    <text evidence="13">The sequence shown here is derived from an EMBL/GenBank/DDBJ whole genome shotgun (WGS) entry which is preliminary data.</text>
</comment>
<sequence length="623" mass="66318">MSSKYEPLIPATPAFDARGTPMSARYGDVYHPAWGALAQARRVFLEGNGLPERWRGKDAFTVCETGFGLGHNFLALWQAWRDDPQRSRRLHVVSFEAHPFSAPDLSGLLLPRLEPPERRLAEQLIQAWPVLLPGLHRLEFEGGSLTLTLAFGTVERLARQVSARVDAFFLDGFAPRVNPQMWSRQLFGQLVRMANAHATAATWCCAGEMRRSLAAAGFLVSKTRGFGGKREMTVASLRPELGRRGCPPGEGGSATAVIVGGGLAGAGVAHALALRGIGSTVLDPVFALGAGGSHKGHLAAALTPALSRDDDPRSRIGRAGALRALARWQEFDGAARPWRCGTLEVIRDPVGARQWRRALDELRLASDWVRWLDAAQARERTGVDLGAGGLWFSAGQLVRMEPLLAAMLAPAAIALRAESVLAIGQDASGSWRAFGPEGRVLASGDHLVLAGAHGTPALLATVAGAPPLPKLRAMYRMGGQVSYLDGADAVDTRAILAGNGYCLPRIEGRGVVGGTYVPDAESPQLTVAGHEENLRKLHALLGRAQPAAQGRGAMEGWAGWRAAVADRLPVIGPVAGAEGLWLACAYGSRGLSWSALAGDLIAAWLCGEPLPLERELLQKIAPR</sequence>
<keyword evidence="9 10" id="KW-0511">Multifunctional enzyme</keyword>
<dbReference type="SUPFAM" id="SSF51905">
    <property type="entry name" value="FAD/NAD(P)-binding domain"/>
    <property type="match status" value="1"/>
</dbReference>
<evidence type="ECO:0000259" key="11">
    <source>
        <dbReference type="Pfam" id="PF01266"/>
    </source>
</evidence>
<dbReference type="GO" id="GO:0016645">
    <property type="term" value="F:oxidoreductase activity, acting on the CH-NH group of donors"/>
    <property type="evidence" value="ECO:0007669"/>
    <property type="project" value="InterPro"/>
</dbReference>
<evidence type="ECO:0000256" key="1">
    <source>
        <dbReference type="ARBA" id="ARBA00022490"/>
    </source>
</evidence>
<keyword evidence="1 10" id="KW-0963">Cytoplasm</keyword>
<dbReference type="InterPro" id="IPR008471">
    <property type="entry name" value="MnmC-like_methylTransf"/>
</dbReference>
<dbReference type="AlphaFoldDB" id="A0A853FVQ5"/>
<feature type="domain" description="FAD dependent oxidoreductase" evidence="11">
    <location>
        <begin position="256"/>
        <end position="604"/>
    </location>
</feature>
<dbReference type="NCBIfam" id="NF033855">
    <property type="entry name" value="tRNA_MNMC2"/>
    <property type="match status" value="1"/>
</dbReference>
<evidence type="ECO:0000259" key="12">
    <source>
        <dbReference type="Pfam" id="PF05430"/>
    </source>
</evidence>
<dbReference type="Gene3D" id="3.40.50.150">
    <property type="entry name" value="Vaccinia Virus protein VP39"/>
    <property type="match status" value="1"/>
</dbReference>
<keyword evidence="14" id="KW-1185">Reference proteome</keyword>
<dbReference type="Pfam" id="PF05430">
    <property type="entry name" value="Methyltransf_30"/>
    <property type="match status" value="1"/>
</dbReference>
<evidence type="ECO:0000313" key="13">
    <source>
        <dbReference type="EMBL" id="NYT48703.1"/>
    </source>
</evidence>
<name>A0A853FVQ5_9BURK</name>
<organism evidence="13 14">
    <name type="scientific">Parapusillimonas granuli</name>
    <dbReference type="NCBI Taxonomy" id="380911"/>
    <lineage>
        <taxon>Bacteria</taxon>
        <taxon>Pseudomonadati</taxon>
        <taxon>Pseudomonadota</taxon>
        <taxon>Betaproteobacteria</taxon>
        <taxon>Burkholderiales</taxon>
        <taxon>Alcaligenaceae</taxon>
        <taxon>Parapusillimonas</taxon>
    </lineage>
</organism>
<dbReference type="InterPro" id="IPR036188">
    <property type="entry name" value="FAD/NAD-bd_sf"/>
</dbReference>
<feature type="region of interest" description="FAD-dependent cmnm(5)s(2)U34 oxidoreductase" evidence="10">
    <location>
        <begin position="259"/>
        <end position="623"/>
    </location>
</feature>
<evidence type="ECO:0000256" key="8">
    <source>
        <dbReference type="ARBA" id="ARBA00023002"/>
    </source>
</evidence>
<feature type="domain" description="MnmC-like methyltransferase" evidence="12">
    <location>
        <begin position="117"/>
        <end position="237"/>
    </location>
</feature>
<evidence type="ECO:0000256" key="5">
    <source>
        <dbReference type="ARBA" id="ARBA00022691"/>
    </source>
</evidence>
<keyword evidence="2 10" id="KW-0489">Methyltransferase</keyword>
<comment type="similarity">
    <text evidence="10">In the N-terminal section; belongs to the methyltransferase superfamily. tRNA (mnm(5)s(2)U34)-methyltransferase family.</text>
</comment>
<dbReference type="GO" id="GO:0004808">
    <property type="term" value="F:tRNA (5-methylaminomethyl-2-thiouridylate)(34)-methyltransferase activity"/>
    <property type="evidence" value="ECO:0007669"/>
    <property type="project" value="UniProtKB-EC"/>
</dbReference>
<keyword evidence="5 10" id="KW-0949">S-adenosyl-L-methionine</keyword>
<dbReference type="PANTHER" id="PTHR13847">
    <property type="entry name" value="SARCOSINE DEHYDROGENASE-RELATED"/>
    <property type="match status" value="1"/>
</dbReference>
<evidence type="ECO:0000313" key="14">
    <source>
        <dbReference type="Proteomes" id="UP000559809"/>
    </source>
</evidence>
<dbReference type="Proteomes" id="UP000559809">
    <property type="component" value="Unassembled WGS sequence"/>
</dbReference>
<comment type="subcellular location">
    <subcellularLocation>
        <location evidence="10">Cytoplasm</location>
    </subcellularLocation>
</comment>
<accession>A0A853FVQ5</accession>
<comment type="cofactor">
    <cofactor evidence="10">
        <name>FAD</name>
        <dbReference type="ChEBI" id="CHEBI:57692"/>
    </cofactor>
</comment>
<evidence type="ECO:0000256" key="2">
    <source>
        <dbReference type="ARBA" id="ARBA00022603"/>
    </source>
</evidence>
<gene>
    <name evidence="10 13" type="primary">mnmC</name>
    <name evidence="13" type="ORF">H0A72_05215</name>
</gene>
<dbReference type="Gene3D" id="3.30.9.10">
    <property type="entry name" value="D-Amino Acid Oxidase, subunit A, domain 2"/>
    <property type="match status" value="1"/>
</dbReference>
<dbReference type="InterPro" id="IPR023032">
    <property type="entry name" value="tRNA_MAMT_biosynth_bifunc_MnmC"/>
</dbReference>
<dbReference type="InterPro" id="IPR047785">
    <property type="entry name" value="tRNA_MNMC2"/>
</dbReference>
<evidence type="ECO:0000256" key="6">
    <source>
        <dbReference type="ARBA" id="ARBA00022694"/>
    </source>
</evidence>
<dbReference type="PANTHER" id="PTHR13847:SF289">
    <property type="entry name" value="GLYCINE OXIDASE"/>
    <property type="match status" value="1"/>
</dbReference>
<dbReference type="HAMAP" id="MF_01102">
    <property type="entry name" value="MnmC"/>
    <property type="match status" value="1"/>
</dbReference>
<evidence type="ECO:0000256" key="9">
    <source>
        <dbReference type="ARBA" id="ARBA00023268"/>
    </source>
</evidence>
<dbReference type="EC" id="2.1.1.61" evidence="10"/>
<evidence type="ECO:0000256" key="10">
    <source>
        <dbReference type="HAMAP-Rule" id="MF_01102"/>
    </source>
</evidence>
<dbReference type="GO" id="GO:0050660">
    <property type="term" value="F:flavin adenine dinucleotide binding"/>
    <property type="evidence" value="ECO:0007669"/>
    <property type="project" value="UniProtKB-UniRule"/>
</dbReference>
<dbReference type="RefSeq" id="WP_180153980.1">
    <property type="nucleotide sequence ID" value="NZ_JACCEM010000002.1"/>
</dbReference>
<dbReference type="GO" id="GO:0032259">
    <property type="term" value="P:methylation"/>
    <property type="evidence" value="ECO:0007669"/>
    <property type="project" value="UniProtKB-KW"/>
</dbReference>
<dbReference type="SUPFAM" id="SSF54373">
    <property type="entry name" value="FAD-linked reductases, C-terminal domain"/>
    <property type="match status" value="1"/>
</dbReference>
<comment type="catalytic activity">
    <reaction evidence="10">
        <text>5-aminomethyl-2-thiouridine(34) in tRNA + S-adenosyl-L-methionine = 5-methylaminomethyl-2-thiouridine(34) in tRNA + S-adenosyl-L-homocysteine + H(+)</text>
        <dbReference type="Rhea" id="RHEA:19569"/>
        <dbReference type="Rhea" id="RHEA-COMP:10195"/>
        <dbReference type="Rhea" id="RHEA-COMP:10197"/>
        <dbReference type="ChEBI" id="CHEBI:15378"/>
        <dbReference type="ChEBI" id="CHEBI:57856"/>
        <dbReference type="ChEBI" id="CHEBI:59789"/>
        <dbReference type="ChEBI" id="CHEBI:74454"/>
        <dbReference type="ChEBI" id="CHEBI:74455"/>
        <dbReference type="EC" id="2.1.1.61"/>
    </reaction>
</comment>
<dbReference type="Pfam" id="PF01266">
    <property type="entry name" value="DAO"/>
    <property type="match status" value="1"/>
</dbReference>
<keyword evidence="6 10" id="KW-0819">tRNA processing</keyword>
<evidence type="ECO:0000256" key="4">
    <source>
        <dbReference type="ARBA" id="ARBA00022679"/>
    </source>
</evidence>
<proteinExistence type="inferred from homology"/>
<dbReference type="InterPro" id="IPR006076">
    <property type="entry name" value="FAD-dep_OxRdtase"/>
</dbReference>
<evidence type="ECO:0000256" key="7">
    <source>
        <dbReference type="ARBA" id="ARBA00022827"/>
    </source>
</evidence>
<keyword evidence="8 10" id="KW-0560">Oxidoreductase</keyword>
<dbReference type="InterPro" id="IPR029063">
    <property type="entry name" value="SAM-dependent_MTases_sf"/>
</dbReference>
<keyword evidence="3 10" id="KW-0285">Flavoprotein</keyword>
<feature type="region of interest" description="tRNA (mnm(5)s(2)U34)-methyltransferase" evidence="10">
    <location>
        <begin position="1"/>
        <end position="238"/>
    </location>
</feature>